<gene>
    <name evidence="1" type="ORF">Phi19:1_gp003</name>
</gene>
<dbReference type="OrthoDB" id="28244at10239"/>
<dbReference type="RefSeq" id="YP_008241696.1">
    <property type="nucleotide sequence ID" value="NC_021799.1"/>
</dbReference>
<organism evidence="1 2">
    <name type="scientific">Cellulophaga phage phi19:1</name>
    <dbReference type="NCBI Taxonomy" id="1327970"/>
    <lineage>
        <taxon>Viruses</taxon>
        <taxon>Duplodnaviria</taxon>
        <taxon>Heunggongvirae</taxon>
        <taxon>Uroviricota</taxon>
        <taxon>Caudoviricetes</taxon>
        <taxon>Assiduviridae</taxon>
        <taxon>Cellubavirus</taxon>
        <taxon>Cellubavirus phi19una</taxon>
    </lineage>
</organism>
<dbReference type="EMBL" id="KC821607">
    <property type="protein sequence ID" value="AGO47293.1"/>
    <property type="molecule type" value="Genomic_DNA"/>
</dbReference>
<keyword evidence="2" id="KW-1185">Reference proteome</keyword>
<proteinExistence type="predicted"/>
<sequence length="60" mass="7100">MKIRTCTKYIFISMKYWNERTPLQFVASCIWNTSEHFKISLGKYGSIVFGWMIGSKGRKM</sequence>
<evidence type="ECO:0000313" key="1">
    <source>
        <dbReference type="EMBL" id="AGO47293.1"/>
    </source>
</evidence>
<dbReference type="Proteomes" id="UP000014730">
    <property type="component" value="Segment"/>
</dbReference>
<evidence type="ECO:0000313" key="2">
    <source>
        <dbReference type="Proteomes" id="UP000014730"/>
    </source>
</evidence>
<accession>R9ZZA4</accession>
<name>R9ZZA4_9CAUD</name>
<dbReference type="GeneID" id="16880897"/>
<protein>
    <submittedName>
        <fullName evidence="1">Uncharacterized protein</fullName>
    </submittedName>
</protein>
<reference evidence="1 2" key="1">
    <citation type="journal article" date="2013" name="Proc. Natl. Acad. Sci. U.S.A.">
        <title>Twelve previously unknown phage genera are ubiquitous in global oceans.</title>
        <authorList>
            <person name="Holmfeldt K."/>
            <person name="Solonenko N."/>
            <person name="Shah M."/>
            <person name="Corrier K."/>
            <person name="Riemann L."/>
            <person name="Verberkmoes N.C."/>
            <person name="Sullivan M.B."/>
        </authorList>
    </citation>
    <scope>NUCLEOTIDE SEQUENCE [LARGE SCALE GENOMIC DNA]</scope>
    <source>
        <strain evidence="1">Phi19:1</strain>
    </source>
</reference>
<dbReference type="KEGG" id="vg:16880897"/>
<reference evidence="2" key="2">
    <citation type="submission" date="2013-03" db="EMBL/GenBank/DDBJ databases">
        <title>The Cellulophaga phages: a novel, diverse, and globally ubiquitous model system.</title>
        <authorList>
            <person name="Holmfeldt K."/>
            <person name="Solonenko N."/>
            <person name="Shah M."/>
            <person name="Corrier K."/>
            <person name="Riemann L."/>
            <person name="VerBerkmoes N.C."/>
            <person name="Sullivan M.B."/>
        </authorList>
    </citation>
    <scope>NUCLEOTIDE SEQUENCE [LARGE SCALE GENOMIC DNA]</scope>
</reference>